<feature type="transmembrane region" description="Helical" evidence="6">
    <location>
        <begin position="533"/>
        <end position="560"/>
    </location>
</feature>
<feature type="transmembrane region" description="Helical" evidence="6">
    <location>
        <begin position="628"/>
        <end position="649"/>
    </location>
</feature>
<evidence type="ECO:0000313" key="8">
    <source>
        <dbReference type="EMBL" id="MSS39710.1"/>
    </source>
</evidence>
<feature type="transmembrane region" description="Helical" evidence="6">
    <location>
        <begin position="21"/>
        <end position="38"/>
    </location>
</feature>
<dbReference type="GO" id="GO:0055085">
    <property type="term" value="P:transmembrane transport"/>
    <property type="evidence" value="ECO:0007669"/>
    <property type="project" value="UniProtKB-UniRule"/>
</dbReference>
<feature type="transmembrane region" description="Helical" evidence="6">
    <location>
        <begin position="280"/>
        <end position="304"/>
    </location>
</feature>
<dbReference type="Proteomes" id="UP000462363">
    <property type="component" value="Unassembled WGS sequence"/>
</dbReference>
<dbReference type="PANTHER" id="PTHR46795">
    <property type="entry name" value="ABC TRANSPORTER PERMEASE-RELATED-RELATED"/>
    <property type="match status" value="1"/>
</dbReference>
<comment type="caution">
    <text evidence="8">The sequence shown here is derived from an EMBL/GenBank/DDBJ whole genome shotgun (WGS) entry which is preliminary data.</text>
</comment>
<organism evidence="8 9">
    <name type="scientific">Clostridium scindens (strain JCM 10418 / VPI 12708)</name>
    <dbReference type="NCBI Taxonomy" id="29347"/>
    <lineage>
        <taxon>Bacteria</taxon>
        <taxon>Bacillati</taxon>
        <taxon>Bacillota</taxon>
        <taxon>Clostridia</taxon>
        <taxon>Lachnospirales</taxon>
        <taxon>Lachnospiraceae</taxon>
    </lineage>
</organism>
<dbReference type="AlphaFoldDB" id="A0A844F796"/>
<feature type="transmembrane region" description="Helical" evidence="6">
    <location>
        <begin position="227"/>
        <end position="253"/>
    </location>
</feature>
<feature type="transmembrane region" description="Helical" evidence="6">
    <location>
        <begin position="50"/>
        <end position="73"/>
    </location>
</feature>
<dbReference type="InterPro" id="IPR003838">
    <property type="entry name" value="ABC3_permease_C"/>
</dbReference>
<comment type="subcellular location">
    <subcellularLocation>
        <location evidence="1 6">Cell membrane</location>
        <topology evidence="1 6">Multi-pass membrane protein</topology>
    </subcellularLocation>
</comment>
<dbReference type="PIRSF" id="PIRSF018968">
    <property type="entry name" value="ABC_permease_BceB"/>
    <property type="match status" value="1"/>
</dbReference>
<keyword evidence="2 6" id="KW-1003">Cell membrane</keyword>
<evidence type="ECO:0000256" key="1">
    <source>
        <dbReference type="ARBA" id="ARBA00004651"/>
    </source>
</evidence>
<proteinExistence type="inferred from homology"/>
<evidence type="ECO:0000256" key="4">
    <source>
        <dbReference type="ARBA" id="ARBA00022989"/>
    </source>
</evidence>
<dbReference type="EMBL" id="VUMB01000008">
    <property type="protein sequence ID" value="MSS39710.1"/>
    <property type="molecule type" value="Genomic_DNA"/>
</dbReference>
<dbReference type="Pfam" id="PF02687">
    <property type="entry name" value="FtsX"/>
    <property type="match status" value="1"/>
</dbReference>
<name>A0A844F796_CLOSV</name>
<dbReference type="InterPro" id="IPR052536">
    <property type="entry name" value="ABC-4_Integral_Memb_Prot"/>
</dbReference>
<evidence type="ECO:0000313" key="9">
    <source>
        <dbReference type="Proteomes" id="UP000462363"/>
    </source>
</evidence>
<accession>A0A844F796</accession>
<reference evidence="8 9" key="1">
    <citation type="submission" date="2019-08" db="EMBL/GenBank/DDBJ databases">
        <title>In-depth cultivation of the pig gut microbiome towards novel bacterial diversity and tailored functional studies.</title>
        <authorList>
            <person name="Wylensek D."/>
            <person name="Hitch T.C.A."/>
            <person name="Clavel T."/>
        </authorList>
    </citation>
    <scope>NUCLEOTIDE SEQUENCE [LARGE SCALE GENOMIC DNA]</scope>
    <source>
        <strain evidence="8 9">BL-389-WT-3D</strain>
    </source>
</reference>
<keyword evidence="4 6" id="KW-1133">Transmembrane helix</keyword>
<feature type="domain" description="ABC3 transporter permease C-terminal" evidence="7">
    <location>
        <begin position="60"/>
        <end position="178"/>
    </location>
</feature>
<dbReference type="GO" id="GO:0005886">
    <property type="term" value="C:plasma membrane"/>
    <property type="evidence" value="ECO:0007669"/>
    <property type="project" value="UniProtKB-SubCell"/>
</dbReference>
<keyword evidence="6" id="KW-0813">Transport</keyword>
<keyword evidence="3 6" id="KW-0812">Transmembrane</keyword>
<evidence type="ECO:0000256" key="2">
    <source>
        <dbReference type="ARBA" id="ARBA00022475"/>
    </source>
</evidence>
<evidence type="ECO:0000259" key="7">
    <source>
        <dbReference type="Pfam" id="PF02687"/>
    </source>
</evidence>
<evidence type="ECO:0000256" key="6">
    <source>
        <dbReference type="PIRNR" id="PIRNR018968"/>
    </source>
</evidence>
<keyword evidence="5 6" id="KW-0472">Membrane</keyword>
<comment type="similarity">
    <text evidence="6">Belongs to the ABC-4 integral membrane protein family.</text>
</comment>
<feature type="transmembrane region" description="Helical" evidence="6">
    <location>
        <begin position="151"/>
        <end position="172"/>
    </location>
</feature>
<dbReference type="RefSeq" id="WP_154322551.1">
    <property type="nucleotide sequence ID" value="NZ_CAJLHJ010000005.1"/>
</dbReference>
<gene>
    <name evidence="8" type="ORF">FYJ37_04920</name>
</gene>
<feature type="transmembrane region" description="Helical" evidence="6">
    <location>
        <begin position="197"/>
        <end position="215"/>
    </location>
</feature>
<dbReference type="InterPro" id="IPR027022">
    <property type="entry name" value="ABC_permease_BceB-typ"/>
</dbReference>
<evidence type="ECO:0000256" key="5">
    <source>
        <dbReference type="ARBA" id="ARBA00023136"/>
    </source>
</evidence>
<protein>
    <submittedName>
        <fullName evidence="8">ABC transporter permease</fullName>
    </submittedName>
</protein>
<dbReference type="PANTHER" id="PTHR46795:SF3">
    <property type="entry name" value="ABC TRANSPORTER PERMEASE"/>
    <property type="match status" value="1"/>
</dbReference>
<evidence type="ECO:0000256" key="3">
    <source>
        <dbReference type="ARBA" id="ARBA00022692"/>
    </source>
</evidence>
<feature type="transmembrane region" description="Helical" evidence="6">
    <location>
        <begin position="594"/>
        <end position="616"/>
    </location>
</feature>
<sequence length="662" mass="74880">MNSSVYGKLAVTNLKNNRKTYIPYMLTAILTVMMFYIIDALSRNKSVGDGNLRLCLAWATVVIIVFAVIFLFYTNSFLIKRRKKEIGVYNILGMGKRHIAKMLTIETLIIAVISIVVGLVAGIIFSKLMFLALLKIIHYDVNMVFELSVRALLNTLLLFTVIFAMTLIYNLLQIRLSNPVELLRGGSQGEKEPKTKWLLTIFGVVAIGIGYYIAITTESPLTAITKFFLAVICVIIGTYALFTAGSIALLKLLRKNKNYYYKTSHFTSISGMIYRMKQNAVGLANICILSTMVLVMISTTISLYTGMNDVLETRFPTEFEARNYNATKENMDKIDRIIEEESRSAGVKVKNMTSHRQAGLSAIRTGSDFSLIETGNYAAEDLCSLIFISQDEYNRLADENVSIAEDEILVFVDTMDTYGKDTAKIGTATFKVAKELKKFPLAKKSQGRLAPTFYMVVNNEEIMQQFLNEAYADSDMQVDWKEQHINIDYIVTFDLEGSQKACMKAEETIKSRIESETTPSFCDSRELNREGFYMLYGGLLFIGIYLGVMFLMATVLIIYYKQISEGYDDKERYQIMQKVGMSKKEVRHSIRSQVLTVFFLPLITAIIHIIVAFKVITKLLAVLNLVNVSLFMACTIITVVVFAVFYAIVYSLTAREYYKIVN</sequence>
<feature type="transmembrane region" description="Helical" evidence="6">
    <location>
        <begin position="103"/>
        <end position="131"/>
    </location>
</feature>